<dbReference type="Pfam" id="PF01203">
    <property type="entry name" value="T2SSN"/>
    <property type="match status" value="1"/>
</dbReference>
<evidence type="ECO:0000256" key="1">
    <source>
        <dbReference type="ARBA" id="ARBA00004533"/>
    </source>
</evidence>
<organism evidence="11 12">
    <name type="scientific">Allosphingosinicella indica</name>
    <dbReference type="NCBI Taxonomy" id="941907"/>
    <lineage>
        <taxon>Bacteria</taxon>
        <taxon>Pseudomonadati</taxon>
        <taxon>Pseudomonadota</taxon>
        <taxon>Alphaproteobacteria</taxon>
        <taxon>Sphingomonadales</taxon>
        <taxon>Sphingomonadaceae</taxon>
        <taxon>Allosphingosinicella</taxon>
    </lineage>
</organism>
<evidence type="ECO:0000256" key="4">
    <source>
        <dbReference type="ARBA" id="ARBA00022448"/>
    </source>
</evidence>
<keyword evidence="12" id="KW-1185">Reference proteome</keyword>
<accession>A0A1X7H0Z4</accession>
<dbReference type="STRING" id="941907.SAMN06295910_2649"/>
<evidence type="ECO:0000256" key="8">
    <source>
        <dbReference type="ARBA" id="ARBA00022927"/>
    </source>
</evidence>
<evidence type="ECO:0000313" key="11">
    <source>
        <dbReference type="EMBL" id="SMF77957.1"/>
    </source>
</evidence>
<sequence>MRIRLPLGRSLFFLCALLFALIALLPLRLVLGWLDLDVRGFAAREARGSIWYGALSEAQLGPVALGDLDARLNALPLFLGRARVDLERRDEANPFTGAITVSRHAFGVDDLTGKLDIGSAFGPLPVAALDAQGLSVRFADGLCASAEGAVTASIAGDVGGLTLPPSLTGNARCDQGALLLPLASASGMESLNFRLRADGSYAIQLAVRPQDDAARDRLTAAGFQLGSAGYVLSADGTL</sequence>
<reference evidence="12" key="1">
    <citation type="submission" date="2017-04" db="EMBL/GenBank/DDBJ databases">
        <authorList>
            <person name="Varghese N."/>
            <person name="Submissions S."/>
        </authorList>
    </citation>
    <scope>NUCLEOTIDE SEQUENCE [LARGE SCALE GENOMIC DNA]</scope>
    <source>
        <strain evidence="12">Dd16</strain>
    </source>
</reference>
<dbReference type="GO" id="GO:0005886">
    <property type="term" value="C:plasma membrane"/>
    <property type="evidence" value="ECO:0007669"/>
    <property type="project" value="UniProtKB-SubCell"/>
</dbReference>
<dbReference type="AlphaFoldDB" id="A0A1X7H0Z4"/>
<dbReference type="OrthoDB" id="7477467at2"/>
<dbReference type="Proteomes" id="UP000192934">
    <property type="component" value="Chromosome I"/>
</dbReference>
<dbReference type="GO" id="GO:0015627">
    <property type="term" value="C:type II protein secretion system complex"/>
    <property type="evidence" value="ECO:0007669"/>
    <property type="project" value="InterPro"/>
</dbReference>
<evidence type="ECO:0000256" key="7">
    <source>
        <dbReference type="ARBA" id="ARBA00022692"/>
    </source>
</evidence>
<keyword evidence="4" id="KW-0813">Transport</keyword>
<comment type="subcellular location">
    <subcellularLocation>
        <location evidence="1">Cell inner membrane</location>
    </subcellularLocation>
</comment>
<dbReference type="RefSeq" id="WP_085219186.1">
    <property type="nucleotide sequence ID" value="NZ_LT840185.1"/>
</dbReference>
<evidence type="ECO:0000256" key="9">
    <source>
        <dbReference type="ARBA" id="ARBA00023136"/>
    </source>
</evidence>
<proteinExistence type="inferred from homology"/>
<keyword evidence="6" id="KW-0997">Cell inner membrane</keyword>
<keyword evidence="9" id="KW-0472">Membrane</keyword>
<dbReference type="GO" id="GO:0015628">
    <property type="term" value="P:protein secretion by the type II secretion system"/>
    <property type="evidence" value="ECO:0007669"/>
    <property type="project" value="InterPro"/>
</dbReference>
<gene>
    <name evidence="11" type="ORF">SAMN06295910_2649</name>
</gene>
<evidence type="ECO:0000256" key="10">
    <source>
        <dbReference type="ARBA" id="ARBA00030772"/>
    </source>
</evidence>
<keyword evidence="5" id="KW-1003">Cell membrane</keyword>
<evidence type="ECO:0000256" key="6">
    <source>
        <dbReference type="ARBA" id="ARBA00022519"/>
    </source>
</evidence>
<protein>
    <recommendedName>
        <fullName evidence="3">Type II secretion system protein N</fullName>
    </recommendedName>
    <alternativeName>
        <fullName evidence="10">General secretion pathway protein N</fullName>
    </alternativeName>
</protein>
<evidence type="ECO:0000313" key="12">
    <source>
        <dbReference type="Proteomes" id="UP000192934"/>
    </source>
</evidence>
<evidence type="ECO:0000256" key="2">
    <source>
        <dbReference type="ARBA" id="ARBA00007208"/>
    </source>
</evidence>
<evidence type="ECO:0000256" key="5">
    <source>
        <dbReference type="ARBA" id="ARBA00022475"/>
    </source>
</evidence>
<comment type="similarity">
    <text evidence="2">Belongs to the GSP N family.</text>
</comment>
<evidence type="ECO:0000256" key="3">
    <source>
        <dbReference type="ARBA" id="ARBA00021563"/>
    </source>
</evidence>
<keyword evidence="7" id="KW-0812">Transmembrane</keyword>
<dbReference type="InterPro" id="IPR022792">
    <property type="entry name" value="T2SS_protein-GspN"/>
</dbReference>
<keyword evidence="8" id="KW-0653">Protein transport</keyword>
<name>A0A1X7H0Z4_9SPHN</name>
<dbReference type="EMBL" id="LT840185">
    <property type="protein sequence ID" value="SMF77957.1"/>
    <property type="molecule type" value="Genomic_DNA"/>
</dbReference>